<keyword evidence="2" id="KW-0472">Membrane</keyword>
<proteinExistence type="predicted"/>
<reference evidence="5" key="1">
    <citation type="journal article" date="2016" name="Genome Announc.">
        <title>Complete genome sequence of Alkaliphilus metalliredigens strain QYMF, an alkaliphilic and metal-reducing bacterium isolated from borax-contaminated leachate ponds.</title>
        <authorList>
            <person name="Hwang C."/>
            <person name="Copeland A."/>
            <person name="Lucas S."/>
            <person name="Lapidus A."/>
            <person name="Barry K."/>
            <person name="Detter J.C."/>
            <person name="Glavina Del Rio T."/>
            <person name="Hammon N."/>
            <person name="Israni S."/>
            <person name="Dalin E."/>
            <person name="Tice H."/>
            <person name="Pitluck S."/>
            <person name="Chertkov O."/>
            <person name="Brettin T."/>
            <person name="Bruce D."/>
            <person name="Han C."/>
            <person name="Schmutz J."/>
            <person name="Larimer F."/>
            <person name="Land M.L."/>
            <person name="Hauser L."/>
            <person name="Kyrpides N."/>
            <person name="Mikhailova N."/>
            <person name="Ye Q."/>
            <person name="Zhou J."/>
            <person name="Richardson P."/>
            <person name="Fields M.W."/>
        </authorList>
    </citation>
    <scope>NUCLEOTIDE SEQUENCE [LARGE SCALE GENOMIC DNA]</scope>
    <source>
        <strain evidence="5">QYMF</strain>
    </source>
</reference>
<gene>
    <name evidence="4" type="ordered locus">Amet_2564</name>
</gene>
<dbReference type="NCBIfam" id="TIGR01760">
    <property type="entry name" value="tape_meas_TP901"/>
    <property type="match status" value="1"/>
</dbReference>
<keyword evidence="1" id="KW-1188">Viral release from host cell</keyword>
<dbReference type="Pfam" id="PF10145">
    <property type="entry name" value="PhageMin_Tail"/>
    <property type="match status" value="1"/>
</dbReference>
<evidence type="ECO:0000259" key="3">
    <source>
        <dbReference type="Pfam" id="PF10145"/>
    </source>
</evidence>
<dbReference type="PANTHER" id="PTHR37813:SF1">
    <property type="entry name" value="FELS-2 PROPHAGE PROTEIN"/>
    <property type="match status" value="1"/>
</dbReference>
<sequence>MSEREIYRLEVNVGISGDRETTNRLSAMDKYTQRSESRMRQLDRMDANPAVRLNDKLSSPLKKVEGRIGSFAKKAVKRFSAVAMAGTLLIGGFGLSNTIQTFADFEQGMKNVQATTMATEEEMAILTDTAKELGKTTAFSAKEASEGMNYLGMAGFETNEIIEAMPGLLDLAAASGTDLGRTADIVSDALTAFGMSAQETTHLADVMAKASSTANTNVEMLGESFKYAAAPATAFGMSAEETTAALAMMANAGIKGSQAGTSLRGALTRLSKPTKESQKWLDKLGVSVADADGNMRPFNDIMGDMRGSMADLTQEQQQQAMASIFGQEAMSGMLAVINTSTEDFDEYTQSLINAEGAAKEMADIKLDSLSGQFTILKSAVEGMKIELGERLAPYAKDFVTWFTAKIPDITEKIVELVDRTIEFGTKAYPYVQKLIGLLKQFSPVLIGIAAGFAAFKIGTIIAGAIASVKGFIVAAKGMTLVAGGLGKGLLALMGPVGWVALAIGALVTAGVLLWKNWDTVKEKASQLGSWIKESWTATVEWFKELPGRLFNRGVEMFTSLKDGIVSLMSSAVNASKEVGKGVVNAVTDIPGQMLEIGKNIMKGLANGIKSAVTAPVKAARNAASSVAGGIKDRLKINSPSKLTTEYGEFTTEGLAVGIKDKIPQLQTAINNVHKVVTDDEMATKEPLLKSFIEMSLPKSEKLKEMPMFQKVIEKTKEIRSNISKVTGEEKPKKAQPVAVAGGGGATYYINIDNVDVDVSSSGKDGDGEDIHEVVQAAQEEFGRKLLEALKDKK</sequence>
<name>A6TR98_ALKMQ</name>
<dbReference type="EMBL" id="CP000724">
    <property type="protein sequence ID" value="ABR48716.1"/>
    <property type="molecule type" value="Genomic_DNA"/>
</dbReference>
<dbReference type="RefSeq" id="WP_012063690.1">
    <property type="nucleotide sequence ID" value="NC_009633.1"/>
</dbReference>
<feature type="transmembrane region" description="Helical" evidence="2">
    <location>
        <begin position="444"/>
        <end position="468"/>
    </location>
</feature>
<keyword evidence="2" id="KW-1133">Transmembrane helix</keyword>
<evidence type="ECO:0000313" key="5">
    <source>
        <dbReference type="Proteomes" id="UP000001572"/>
    </source>
</evidence>
<feature type="domain" description="Phage tail tape measure protein" evidence="3">
    <location>
        <begin position="128"/>
        <end position="326"/>
    </location>
</feature>
<dbReference type="KEGG" id="amt:Amet_2564"/>
<dbReference type="STRING" id="293826.Amet_2564"/>
<feature type="transmembrane region" description="Helical" evidence="2">
    <location>
        <begin position="489"/>
        <end position="514"/>
    </location>
</feature>
<dbReference type="eggNOG" id="COG5283">
    <property type="taxonomic scope" value="Bacteria"/>
</dbReference>
<keyword evidence="5" id="KW-1185">Reference proteome</keyword>
<keyword evidence="2" id="KW-0812">Transmembrane</keyword>
<dbReference type="Proteomes" id="UP000001572">
    <property type="component" value="Chromosome"/>
</dbReference>
<dbReference type="HOGENOM" id="CLU_002005_2_1_9"/>
<evidence type="ECO:0000256" key="2">
    <source>
        <dbReference type="SAM" id="Phobius"/>
    </source>
</evidence>
<organism evidence="4 5">
    <name type="scientific">Alkaliphilus metalliredigens (strain QYMF)</name>
    <dbReference type="NCBI Taxonomy" id="293826"/>
    <lineage>
        <taxon>Bacteria</taxon>
        <taxon>Bacillati</taxon>
        <taxon>Bacillota</taxon>
        <taxon>Clostridia</taxon>
        <taxon>Peptostreptococcales</taxon>
        <taxon>Natronincolaceae</taxon>
        <taxon>Alkaliphilus</taxon>
    </lineage>
</organism>
<evidence type="ECO:0000256" key="1">
    <source>
        <dbReference type="ARBA" id="ARBA00022612"/>
    </source>
</evidence>
<evidence type="ECO:0000313" key="4">
    <source>
        <dbReference type="EMBL" id="ABR48716.1"/>
    </source>
</evidence>
<dbReference type="PANTHER" id="PTHR37813">
    <property type="entry name" value="FELS-2 PROPHAGE PROTEIN"/>
    <property type="match status" value="1"/>
</dbReference>
<accession>A6TR98</accession>
<protein>
    <submittedName>
        <fullName evidence="4">Phage tail tape measure protein, TP901 family</fullName>
    </submittedName>
</protein>
<dbReference type="InterPro" id="IPR010090">
    <property type="entry name" value="Phage_tape_meas"/>
</dbReference>
<dbReference type="AlphaFoldDB" id="A6TR98"/>